<dbReference type="PROSITE" id="PS50097">
    <property type="entry name" value="BTB"/>
    <property type="match status" value="1"/>
</dbReference>
<dbReference type="Proteomes" id="UP001328107">
    <property type="component" value="Unassembled WGS sequence"/>
</dbReference>
<reference evidence="3" key="1">
    <citation type="submission" date="2022-10" db="EMBL/GenBank/DDBJ databases">
        <title>Genome assembly of Pristionchus species.</title>
        <authorList>
            <person name="Yoshida K."/>
            <person name="Sommer R.J."/>
        </authorList>
    </citation>
    <scope>NUCLEOTIDE SEQUENCE [LARGE SCALE GENOMIC DNA]</scope>
    <source>
        <strain evidence="3">RS5460</strain>
    </source>
</reference>
<dbReference type="Pfam" id="PF00917">
    <property type="entry name" value="MATH"/>
    <property type="match status" value="1"/>
</dbReference>
<dbReference type="Gene3D" id="3.30.710.10">
    <property type="entry name" value="Potassium Channel Kv1.1, Chain A"/>
    <property type="match status" value="1"/>
</dbReference>
<organism evidence="2 3">
    <name type="scientific">Pristionchus mayeri</name>
    <dbReference type="NCBI Taxonomy" id="1317129"/>
    <lineage>
        <taxon>Eukaryota</taxon>
        <taxon>Metazoa</taxon>
        <taxon>Ecdysozoa</taxon>
        <taxon>Nematoda</taxon>
        <taxon>Chromadorea</taxon>
        <taxon>Rhabditida</taxon>
        <taxon>Rhabditina</taxon>
        <taxon>Diplogasteromorpha</taxon>
        <taxon>Diplogasteroidea</taxon>
        <taxon>Neodiplogasteridae</taxon>
        <taxon>Pristionchus</taxon>
    </lineage>
</organism>
<comment type="caution">
    <text evidence="2">The sequence shown here is derived from an EMBL/GenBank/DDBJ whole genome shotgun (WGS) entry which is preliminary data.</text>
</comment>
<dbReference type="InterPro" id="IPR011333">
    <property type="entry name" value="SKP1/BTB/POZ_sf"/>
</dbReference>
<protein>
    <recommendedName>
        <fullName evidence="1">BTB domain-containing protein</fullName>
    </recommendedName>
</protein>
<sequence length="207" mass="24019">RWEIDNATVKFIAGKAESEVFNERGFTWSASAEHDIAHWTDFILRCEANHNGIWKCNINAELRVLRVDGTYYSEKNAFEFNNENSTQKFLRTIAWPFLLHHLYRNRGKATVEFHINIISSERGNNIFAAPNDMSNVILKIGEHKLHVSKEFLAVHSPVFDTLFFGDFAEKGKEEVEIKDVVYQEFIDLLHFVYLRTLITGSLPQIVQ</sequence>
<evidence type="ECO:0000259" key="1">
    <source>
        <dbReference type="PROSITE" id="PS50097"/>
    </source>
</evidence>
<evidence type="ECO:0000313" key="2">
    <source>
        <dbReference type="EMBL" id="GMR55407.1"/>
    </source>
</evidence>
<feature type="non-terminal residue" evidence="2">
    <location>
        <position position="1"/>
    </location>
</feature>
<dbReference type="InterPro" id="IPR002083">
    <property type="entry name" value="MATH/TRAF_dom"/>
</dbReference>
<dbReference type="Pfam" id="PF00651">
    <property type="entry name" value="BTB"/>
    <property type="match status" value="1"/>
</dbReference>
<proteinExistence type="predicted"/>
<dbReference type="AlphaFoldDB" id="A0AAN5I7H2"/>
<accession>A0AAN5I7H2</accession>
<dbReference type="EMBL" id="BTRK01000005">
    <property type="protein sequence ID" value="GMR55407.1"/>
    <property type="molecule type" value="Genomic_DNA"/>
</dbReference>
<name>A0AAN5I7H2_9BILA</name>
<dbReference type="PANTHER" id="PTHR47022">
    <property type="entry name" value="BTB AND MATH DOMAIN-CONTAINING PROTEIN 36-RELATED"/>
    <property type="match status" value="1"/>
</dbReference>
<dbReference type="PANTHER" id="PTHR47022:SF1">
    <property type="entry name" value="BTB AND MATH DOMAIN-CONTAINING PROTEIN 36-RELATED"/>
    <property type="match status" value="1"/>
</dbReference>
<dbReference type="InterPro" id="IPR000210">
    <property type="entry name" value="BTB/POZ_dom"/>
</dbReference>
<dbReference type="SUPFAM" id="SSF54695">
    <property type="entry name" value="POZ domain"/>
    <property type="match status" value="1"/>
</dbReference>
<evidence type="ECO:0000313" key="3">
    <source>
        <dbReference type="Proteomes" id="UP001328107"/>
    </source>
</evidence>
<keyword evidence="3" id="KW-1185">Reference proteome</keyword>
<gene>
    <name evidence="2" type="ORF">PMAYCL1PPCAC_25602</name>
</gene>
<feature type="domain" description="BTB" evidence="1">
    <location>
        <begin position="134"/>
        <end position="193"/>
    </location>
</feature>
<feature type="non-terminal residue" evidence="2">
    <location>
        <position position="207"/>
    </location>
</feature>
<dbReference type="CDD" id="cd18186">
    <property type="entry name" value="BTB_POZ_ZBTB_KLHL-like"/>
    <property type="match status" value="1"/>
</dbReference>